<dbReference type="SUPFAM" id="SSF47819">
    <property type="entry name" value="HRDC-like"/>
    <property type="match status" value="1"/>
</dbReference>
<dbReference type="Pfam" id="PF00570">
    <property type="entry name" value="HRDC"/>
    <property type="match status" value="1"/>
</dbReference>
<dbReference type="InterPro" id="IPR001650">
    <property type="entry name" value="Helicase_C-like"/>
</dbReference>
<feature type="region of interest" description="Disordered" evidence="20">
    <location>
        <begin position="272"/>
        <end position="307"/>
    </location>
</feature>
<evidence type="ECO:0000256" key="9">
    <source>
        <dbReference type="ARBA" id="ARBA00022806"/>
    </source>
</evidence>
<evidence type="ECO:0000313" key="24">
    <source>
        <dbReference type="Ensembl" id="ENSSLUP00000020153.1"/>
    </source>
</evidence>
<keyword evidence="9" id="KW-0347">Helicase</keyword>
<evidence type="ECO:0000256" key="3">
    <source>
        <dbReference type="ARBA" id="ARBA00005446"/>
    </source>
</evidence>
<reference evidence="24" key="1">
    <citation type="submission" date="2025-08" db="UniProtKB">
        <authorList>
            <consortium name="Ensembl"/>
        </authorList>
    </citation>
    <scope>IDENTIFICATION</scope>
</reference>
<evidence type="ECO:0000256" key="7">
    <source>
        <dbReference type="ARBA" id="ARBA00022763"/>
    </source>
</evidence>
<dbReference type="InterPro" id="IPR032284">
    <property type="entry name" value="RecQ_Zn-bd"/>
</dbReference>
<feature type="domain" description="Helicase ATP-binding" evidence="22">
    <location>
        <begin position="348"/>
        <end position="523"/>
    </location>
</feature>
<keyword evidence="7" id="KW-0227">DNA damage</keyword>
<dbReference type="FunFam" id="1.10.150.80:FF:000003">
    <property type="entry name" value="Bloom syndrome RecQ-like helicase"/>
    <property type="match status" value="1"/>
</dbReference>
<comment type="catalytic activity">
    <reaction evidence="16">
        <text>Couples ATP hydrolysis with the unwinding of duplex DNA by translocating in the 3'-5' direction.</text>
        <dbReference type="EC" id="5.6.2.4"/>
    </reaction>
</comment>
<dbReference type="GO" id="GO:0005634">
    <property type="term" value="C:nucleus"/>
    <property type="evidence" value="ECO:0007669"/>
    <property type="project" value="UniProtKB-SubCell"/>
</dbReference>
<dbReference type="InterPro" id="IPR011545">
    <property type="entry name" value="DEAD/DEAH_box_helicase_dom"/>
</dbReference>
<dbReference type="InterPro" id="IPR044876">
    <property type="entry name" value="HRDC_dom_sf"/>
</dbReference>
<keyword evidence="6" id="KW-0547">Nucleotide-binding</keyword>
<dbReference type="Gene3D" id="1.10.150.80">
    <property type="entry name" value="HRDC domain"/>
    <property type="match status" value="1"/>
</dbReference>
<dbReference type="InterPro" id="IPR004589">
    <property type="entry name" value="DNA_helicase_ATP-dep_RecQ"/>
</dbReference>
<evidence type="ECO:0000256" key="13">
    <source>
        <dbReference type="ARBA" id="ARBA00023204"/>
    </source>
</evidence>
<dbReference type="SMART" id="SM00487">
    <property type="entry name" value="DEXDc"/>
    <property type="match status" value="1"/>
</dbReference>
<dbReference type="GO" id="GO:0006260">
    <property type="term" value="P:DNA replication"/>
    <property type="evidence" value="ECO:0007669"/>
    <property type="project" value="UniProtKB-KW"/>
</dbReference>
<dbReference type="InterPro" id="IPR027417">
    <property type="entry name" value="P-loop_NTPase"/>
</dbReference>
<evidence type="ECO:0000256" key="14">
    <source>
        <dbReference type="ARBA" id="ARBA00023235"/>
    </source>
</evidence>
<dbReference type="InterPro" id="IPR018982">
    <property type="entry name" value="RQC_domain"/>
</dbReference>
<evidence type="ECO:0000256" key="19">
    <source>
        <dbReference type="ARBA" id="ARBA00073450"/>
    </source>
</evidence>
<dbReference type="AlphaFoldDB" id="A0A8C9Y3S0"/>
<keyword evidence="8" id="KW-0378">Hydrolase</keyword>
<evidence type="ECO:0000256" key="16">
    <source>
        <dbReference type="ARBA" id="ARBA00034617"/>
    </source>
</evidence>
<dbReference type="FunFam" id="3.40.50.300:FF:000340">
    <property type="entry name" value="Bloom syndrome, RecQ helicase"/>
    <property type="match status" value="1"/>
</dbReference>
<dbReference type="GeneTree" id="ENSGT00940000156800"/>
<feature type="domain" description="HRDC" evidence="21">
    <location>
        <begin position="855"/>
        <end position="935"/>
    </location>
</feature>
<dbReference type="Pfam" id="PF00271">
    <property type="entry name" value="Helicase_C"/>
    <property type="match status" value="1"/>
</dbReference>
<dbReference type="SMART" id="SM00956">
    <property type="entry name" value="RQC"/>
    <property type="match status" value="1"/>
</dbReference>
<dbReference type="NCBIfam" id="TIGR00614">
    <property type="entry name" value="recQ_fam"/>
    <property type="match status" value="1"/>
</dbReference>
<evidence type="ECO:0000256" key="20">
    <source>
        <dbReference type="SAM" id="MobiDB-lite"/>
    </source>
</evidence>
<evidence type="ECO:0000256" key="15">
    <source>
        <dbReference type="ARBA" id="ARBA00023242"/>
    </source>
</evidence>
<dbReference type="PANTHER" id="PTHR13710:SF153">
    <property type="entry name" value="RECQ-LIKE DNA HELICASE BLM"/>
    <property type="match status" value="1"/>
</dbReference>
<dbReference type="CDD" id="cd18794">
    <property type="entry name" value="SF2_C_RecQ"/>
    <property type="match status" value="1"/>
</dbReference>
<name>A0A8C9Y3S0_SANLU</name>
<evidence type="ECO:0000256" key="17">
    <source>
        <dbReference type="ARBA" id="ARBA00034808"/>
    </source>
</evidence>
<keyword evidence="13" id="KW-0234">DNA repair</keyword>
<dbReference type="PROSITE" id="PS50967">
    <property type="entry name" value="HRDC"/>
    <property type="match status" value="1"/>
</dbReference>
<evidence type="ECO:0000256" key="1">
    <source>
        <dbReference type="ARBA" id="ARBA00001947"/>
    </source>
</evidence>
<evidence type="ECO:0000256" key="12">
    <source>
        <dbReference type="ARBA" id="ARBA00023125"/>
    </source>
</evidence>
<dbReference type="GO" id="GO:0005524">
    <property type="term" value="F:ATP binding"/>
    <property type="evidence" value="ECO:0007669"/>
    <property type="project" value="UniProtKB-KW"/>
</dbReference>
<dbReference type="Gene3D" id="1.10.10.10">
    <property type="entry name" value="Winged helix-like DNA-binding domain superfamily/Winged helix DNA-binding domain"/>
    <property type="match status" value="1"/>
</dbReference>
<dbReference type="GO" id="GO:0016818">
    <property type="term" value="F:hydrolase activity, acting on acid anhydrides, in phosphorus-containing anhydrides"/>
    <property type="evidence" value="ECO:0007669"/>
    <property type="project" value="InterPro"/>
</dbReference>
<evidence type="ECO:0000256" key="11">
    <source>
        <dbReference type="ARBA" id="ARBA00022840"/>
    </source>
</evidence>
<dbReference type="PROSITE" id="PS51192">
    <property type="entry name" value="HELICASE_ATP_BIND_1"/>
    <property type="match status" value="1"/>
</dbReference>
<evidence type="ECO:0000256" key="18">
    <source>
        <dbReference type="ARBA" id="ARBA00044542"/>
    </source>
</evidence>
<evidence type="ECO:0000313" key="25">
    <source>
        <dbReference type="Proteomes" id="UP000694568"/>
    </source>
</evidence>
<comment type="similarity">
    <text evidence="3">Belongs to the helicase family. RecQ subfamily.</text>
</comment>
<evidence type="ECO:0000259" key="23">
    <source>
        <dbReference type="PROSITE" id="PS51194"/>
    </source>
</evidence>
<dbReference type="InterPro" id="IPR036388">
    <property type="entry name" value="WH-like_DNA-bd_sf"/>
</dbReference>
<feature type="region of interest" description="Disordered" evidence="20">
    <location>
        <begin position="180"/>
        <end position="202"/>
    </location>
</feature>
<dbReference type="GO" id="GO:0005694">
    <property type="term" value="C:chromosome"/>
    <property type="evidence" value="ECO:0007669"/>
    <property type="project" value="TreeGrafter"/>
</dbReference>
<keyword evidence="14" id="KW-0413">Isomerase</keyword>
<dbReference type="PROSITE" id="PS00690">
    <property type="entry name" value="DEAH_ATP_HELICASE"/>
    <property type="match status" value="1"/>
</dbReference>
<dbReference type="GO" id="GO:0000724">
    <property type="term" value="P:double-strand break repair via homologous recombination"/>
    <property type="evidence" value="ECO:0007669"/>
    <property type="project" value="TreeGrafter"/>
</dbReference>
<keyword evidence="25" id="KW-1185">Reference proteome</keyword>
<dbReference type="SMART" id="SM00341">
    <property type="entry name" value="HRDC"/>
    <property type="match status" value="1"/>
</dbReference>
<dbReference type="InterPro" id="IPR010997">
    <property type="entry name" value="HRDC-like_sf"/>
</dbReference>
<dbReference type="PROSITE" id="PS51194">
    <property type="entry name" value="HELICASE_CTER"/>
    <property type="match status" value="1"/>
</dbReference>
<evidence type="ECO:0000259" key="22">
    <source>
        <dbReference type="PROSITE" id="PS51192"/>
    </source>
</evidence>
<sequence length="1005" mass="113182">SEPEDDLDYIPPSPIPDDISYTTSALKTRPVCSIYVFLFLFIQDHLFRSSDHVTDEQLFSIMQSICSLVDSIPEHEVIALACGNELLLKRAQRCRILATGGGGLLRMQQPDSTVISEPSFKEKSSFSCDMSSVMSSSSSVLLDSKKPAQTRRSSVISVDYDSDHSDSIINMQPLHSKSSATYMKNRSPSTHSLTNPSFNFSQKTSTDLDGSDLFFSPKKPETVVQNKCNTPAPSITEEDLDDFYMDDFDIDDLNDSDIPDYFDGPPNSSTVTTTVKEGGPSKFSWEKKPTTPVPTPKPSKICSPEPNFRNPAHDRFRGFNFPHSQEMMKIFHKRFGLHQFRFNQLEAINATILAEDTFVLMPTGGGKSLCYQLPACVLPGVTVVISPLKSLIVDQVQKLTTLDIPATSLSGGRSDSEAGRIYMQLSRKEPIIKLLYVTPEKVSASNKLISAMQNLYERGLLARFVIDEAHCVSQWGHDFRPDYKRLHELRQKFPNVPMMALTATATPRVQKDILNQLNMTRPQVFTMSFNRTNLKYAVLPKKPKKVDEDCISWIKKYYPRDSGIIYCLSRNDCDAMAESLQRARILALSYHAGLSDGDREHVQSKWINQDGCQVICATIAFGMGIDKPDVRYVIHASLPKSVEGYYQESGRAGRDGEISHCILFYSYADVHRIKRIINLDKEGDRHTKATHFNNLHSMVHFCENMMECRRIQLLAYFGEMKFNKSFCKDHADVSCDNCAKPNQYKMRNVTEDVKKIVKFVQENLHSAKVQTGMFGMGGAYSRHNADRLFKKLVLDNILVEDLYVTNNGQTVVYISAGSKAMAVLSGHMQVEFYETESASSVRKHKAAVAQISRREEKVQECLKELTDLCKQLGKAFGIHYYNIFSTATLKKISEKLSSDPEVLLQIDGVTEDKLEKYGAEVIQVLQKYSEWQLPDGWIDTAQGRTYGDDGDNTESSTYFRSKPAQGQKRKKAPFFNYSKKKKTYGNTSANSKGCVMCLSHVLSCS</sequence>
<protein>
    <recommendedName>
        <fullName evidence="19">RecQ-like DNA helicase BLM</fullName>
        <ecNumber evidence="17">5.6.2.4</ecNumber>
    </recommendedName>
    <alternativeName>
        <fullName evidence="18">DNA 3'-5' helicase BLM</fullName>
    </alternativeName>
</protein>
<evidence type="ECO:0000256" key="5">
    <source>
        <dbReference type="ARBA" id="ARBA00022723"/>
    </source>
</evidence>
<gene>
    <name evidence="24" type="primary">blm</name>
</gene>
<dbReference type="GO" id="GO:0009378">
    <property type="term" value="F:four-way junction helicase activity"/>
    <property type="evidence" value="ECO:0007669"/>
    <property type="project" value="TreeGrafter"/>
</dbReference>
<keyword evidence="12" id="KW-0238">DNA-binding</keyword>
<dbReference type="Gene3D" id="3.40.50.300">
    <property type="entry name" value="P-loop containing nucleotide triphosphate hydrolases"/>
    <property type="match status" value="2"/>
</dbReference>
<dbReference type="Ensembl" id="ENSSLUT00000020801.1">
    <property type="protein sequence ID" value="ENSSLUP00000020153.1"/>
    <property type="gene ID" value="ENSSLUG00000009054.1"/>
</dbReference>
<dbReference type="SMART" id="SM00490">
    <property type="entry name" value="HELICc"/>
    <property type="match status" value="1"/>
</dbReference>
<keyword evidence="15" id="KW-0539">Nucleus</keyword>
<dbReference type="Pfam" id="PF00270">
    <property type="entry name" value="DEAD"/>
    <property type="match status" value="1"/>
</dbReference>
<evidence type="ECO:0000256" key="8">
    <source>
        <dbReference type="ARBA" id="ARBA00022801"/>
    </source>
</evidence>
<dbReference type="GO" id="GO:0003677">
    <property type="term" value="F:DNA binding"/>
    <property type="evidence" value="ECO:0007669"/>
    <property type="project" value="UniProtKB-KW"/>
</dbReference>
<dbReference type="InterPro" id="IPR002121">
    <property type="entry name" value="HRDC_dom"/>
</dbReference>
<keyword evidence="11" id="KW-0067">ATP-binding</keyword>
<dbReference type="PANTHER" id="PTHR13710">
    <property type="entry name" value="DNA HELICASE RECQ FAMILY MEMBER"/>
    <property type="match status" value="1"/>
</dbReference>
<organism evidence="24 25">
    <name type="scientific">Sander lucioperca</name>
    <name type="common">Pike-perch</name>
    <name type="synonym">Perca lucioperca</name>
    <dbReference type="NCBI Taxonomy" id="283035"/>
    <lineage>
        <taxon>Eukaryota</taxon>
        <taxon>Metazoa</taxon>
        <taxon>Chordata</taxon>
        <taxon>Craniata</taxon>
        <taxon>Vertebrata</taxon>
        <taxon>Euteleostomi</taxon>
        <taxon>Actinopterygii</taxon>
        <taxon>Neopterygii</taxon>
        <taxon>Teleostei</taxon>
        <taxon>Neoteleostei</taxon>
        <taxon>Acanthomorphata</taxon>
        <taxon>Eupercaria</taxon>
        <taxon>Perciformes</taxon>
        <taxon>Percoidei</taxon>
        <taxon>Percidae</taxon>
        <taxon>Luciopercinae</taxon>
        <taxon>Sander</taxon>
    </lineage>
</organism>
<dbReference type="EC" id="5.6.2.4" evidence="17"/>
<dbReference type="Pfam" id="PF08072">
    <property type="entry name" value="BDHCT"/>
    <property type="match status" value="1"/>
</dbReference>
<proteinExistence type="inferred from homology"/>
<accession>A0A8C9Y3S0</accession>
<feature type="domain" description="Helicase C-terminal" evidence="23">
    <location>
        <begin position="553"/>
        <end position="696"/>
    </location>
</feature>
<dbReference type="GO" id="GO:0000723">
    <property type="term" value="P:telomere maintenance"/>
    <property type="evidence" value="ECO:0007669"/>
    <property type="project" value="TreeGrafter"/>
</dbReference>
<dbReference type="InterPro" id="IPR002464">
    <property type="entry name" value="DNA/RNA_helicase_DEAH_CS"/>
</dbReference>
<feature type="region of interest" description="Disordered" evidence="20">
    <location>
        <begin position="944"/>
        <end position="969"/>
    </location>
</feature>
<dbReference type="GO" id="GO:0005737">
    <property type="term" value="C:cytoplasm"/>
    <property type="evidence" value="ECO:0007669"/>
    <property type="project" value="TreeGrafter"/>
</dbReference>
<dbReference type="InterPro" id="IPR014001">
    <property type="entry name" value="Helicase_ATP-bd"/>
</dbReference>
<evidence type="ECO:0000256" key="6">
    <source>
        <dbReference type="ARBA" id="ARBA00022741"/>
    </source>
</evidence>
<dbReference type="Proteomes" id="UP000694568">
    <property type="component" value="Unplaced"/>
</dbReference>
<dbReference type="SUPFAM" id="SSF52540">
    <property type="entry name" value="P-loop containing nucleoside triphosphate hydrolases"/>
    <property type="match status" value="2"/>
</dbReference>
<dbReference type="InterPro" id="IPR012532">
    <property type="entry name" value="BDHCT"/>
</dbReference>
<dbReference type="GO" id="GO:0043138">
    <property type="term" value="F:3'-5' DNA helicase activity"/>
    <property type="evidence" value="ECO:0007669"/>
    <property type="project" value="UniProtKB-EC"/>
</dbReference>
<dbReference type="CDD" id="cd18016">
    <property type="entry name" value="DEXHc_RecQ2_BLM"/>
    <property type="match status" value="1"/>
</dbReference>
<comment type="cofactor">
    <cofactor evidence="1">
        <name>Zn(2+)</name>
        <dbReference type="ChEBI" id="CHEBI:29105"/>
    </cofactor>
</comment>
<reference evidence="24" key="2">
    <citation type="submission" date="2025-09" db="UniProtKB">
        <authorList>
            <consortium name="Ensembl"/>
        </authorList>
    </citation>
    <scope>IDENTIFICATION</scope>
</reference>
<evidence type="ECO:0000256" key="10">
    <source>
        <dbReference type="ARBA" id="ARBA00022833"/>
    </source>
</evidence>
<keyword evidence="5" id="KW-0479">Metal-binding</keyword>
<dbReference type="FunFam" id="3.40.50.300:FF:000537">
    <property type="entry name" value="Bloom syndrome RecQ-like helicase"/>
    <property type="match status" value="1"/>
</dbReference>
<dbReference type="Pfam" id="PF16124">
    <property type="entry name" value="RecQ_Zn_bind"/>
    <property type="match status" value="1"/>
</dbReference>
<comment type="subcellular location">
    <subcellularLocation>
        <location evidence="2">Nucleus</location>
    </subcellularLocation>
</comment>
<evidence type="ECO:0000256" key="4">
    <source>
        <dbReference type="ARBA" id="ARBA00022705"/>
    </source>
</evidence>
<evidence type="ECO:0000259" key="21">
    <source>
        <dbReference type="PROSITE" id="PS50967"/>
    </source>
</evidence>
<keyword evidence="10" id="KW-0862">Zinc</keyword>
<keyword evidence="4" id="KW-0235">DNA replication</keyword>
<evidence type="ECO:0000256" key="2">
    <source>
        <dbReference type="ARBA" id="ARBA00004123"/>
    </source>
</evidence>
<dbReference type="GO" id="GO:0046872">
    <property type="term" value="F:metal ion binding"/>
    <property type="evidence" value="ECO:0007669"/>
    <property type="project" value="UniProtKB-KW"/>
</dbReference>